<dbReference type="OrthoDB" id="630188at2759"/>
<dbReference type="InterPro" id="IPR029052">
    <property type="entry name" value="Metallo-depent_PP-like"/>
</dbReference>
<reference evidence="2 3" key="1">
    <citation type="submission" date="2020-01" db="EMBL/GenBank/DDBJ databases">
        <authorList>
            <person name="Gupta K D."/>
        </authorList>
    </citation>
    <scope>NUCLEOTIDE SEQUENCE [LARGE SCALE GENOMIC DNA]</scope>
</reference>
<organism evidence="2 3">
    <name type="scientific">Cyclocybe aegerita</name>
    <name type="common">Black poplar mushroom</name>
    <name type="synonym">Agrocybe aegerita</name>
    <dbReference type="NCBI Taxonomy" id="1973307"/>
    <lineage>
        <taxon>Eukaryota</taxon>
        <taxon>Fungi</taxon>
        <taxon>Dikarya</taxon>
        <taxon>Basidiomycota</taxon>
        <taxon>Agaricomycotina</taxon>
        <taxon>Agaricomycetes</taxon>
        <taxon>Agaricomycetidae</taxon>
        <taxon>Agaricales</taxon>
        <taxon>Agaricineae</taxon>
        <taxon>Bolbitiaceae</taxon>
        <taxon>Cyclocybe</taxon>
    </lineage>
</organism>
<accession>A0A8S0XSF0</accession>
<evidence type="ECO:0000313" key="3">
    <source>
        <dbReference type="Proteomes" id="UP000467700"/>
    </source>
</evidence>
<evidence type="ECO:0000313" key="2">
    <source>
        <dbReference type="EMBL" id="CAA7264791.1"/>
    </source>
</evidence>
<name>A0A8S0XSF0_CYCAE</name>
<dbReference type="EMBL" id="CACVBS010000046">
    <property type="protein sequence ID" value="CAA7264791.1"/>
    <property type="molecule type" value="Genomic_DNA"/>
</dbReference>
<dbReference type="Pfam" id="PF00149">
    <property type="entry name" value="Metallophos"/>
    <property type="match status" value="1"/>
</dbReference>
<comment type="caution">
    <text evidence="2">The sequence shown here is derived from an EMBL/GenBank/DDBJ whole genome shotgun (WGS) entry which is preliminary data.</text>
</comment>
<dbReference type="InterPro" id="IPR051693">
    <property type="entry name" value="UPF0046_metallophosphoest"/>
</dbReference>
<dbReference type="Proteomes" id="UP000467700">
    <property type="component" value="Unassembled WGS sequence"/>
</dbReference>
<dbReference type="InterPro" id="IPR004843">
    <property type="entry name" value="Calcineurin-like_PHP"/>
</dbReference>
<evidence type="ECO:0000259" key="1">
    <source>
        <dbReference type="Pfam" id="PF00149"/>
    </source>
</evidence>
<dbReference type="PANTHER" id="PTHR12905:SF28">
    <property type="entry name" value="RHAMNOGALACTURONATE LYASE C-RELATED"/>
    <property type="match status" value="1"/>
</dbReference>
<feature type="domain" description="Calcineurin-like phosphoesterase" evidence="1">
    <location>
        <begin position="49"/>
        <end position="229"/>
    </location>
</feature>
<dbReference type="SUPFAM" id="SSF56300">
    <property type="entry name" value="Metallo-dependent phosphatases"/>
    <property type="match status" value="1"/>
</dbReference>
<sequence>MAHGLDSILNRGPPSAWEQFFEEPLVFFARLIHNHFPLTLRPLLPSKPIRVVCVSDTHNAHHDLPPLPQGDILIHSGDLTQSGTEGELKDALDWLVSQPHAHKVFIAGNHDQCLSNLDCRGALRTLYPDLTYLHDTSATLSIHDRQLNVYGSPQTPKHGSWLFQYPRVVHLSYDSAETDPWSEVPLNTDILITHGPPAHHLDAGYGCLALLRVLWRVRPRLHVFGHIHAARGVECVPWQDDQLAYENILAGQGGWYSLFGVILGAVQRLFGGRGKEGSSLLVNASSIGGFRDDKRNPAIVVDI</sequence>
<dbReference type="AlphaFoldDB" id="A0A8S0XSF0"/>
<protein>
    <recommendedName>
        <fullName evidence="1">Calcineurin-like phosphoesterase domain-containing protein</fullName>
    </recommendedName>
</protein>
<gene>
    <name evidence="2" type="ORF">AAE3_LOCUS7113</name>
</gene>
<dbReference type="PANTHER" id="PTHR12905">
    <property type="entry name" value="METALLOPHOSPHOESTERASE"/>
    <property type="match status" value="1"/>
</dbReference>
<dbReference type="Gene3D" id="3.60.21.10">
    <property type="match status" value="1"/>
</dbReference>
<keyword evidence="3" id="KW-1185">Reference proteome</keyword>
<dbReference type="CDD" id="cd07379">
    <property type="entry name" value="MPP_239FB"/>
    <property type="match status" value="1"/>
</dbReference>
<proteinExistence type="predicted"/>
<dbReference type="GO" id="GO:0016787">
    <property type="term" value="F:hydrolase activity"/>
    <property type="evidence" value="ECO:0007669"/>
    <property type="project" value="InterPro"/>
</dbReference>